<dbReference type="Pfam" id="PF00501">
    <property type="entry name" value="AMP-binding"/>
    <property type="match status" value="1"/>
</dbReference>
<dbReference type="STRING" id="1314781.A0A165EG19"/>
<sequence>MTGYTFKPAHTLAECDAILTAPGALLETERVVVDGIIIRSFKNLPPSLRSFWLDCVQLYGPKPYILFEKQRTSYAEVHERASRLACVLRTKYGIRKGDRVAIGMRNCTEWVIAFWACHLLGAVSAQVNAWLPAQPFLHCLALVSAKLVIVDPERAKLIAALPQPGRVLVAAADGGAPVQGKPFKVPRGMSSFDGEIDKYSGPLDAWRQEPECKLDDNATIFFTSGTTGMPKAVLSTHRAFQHGWAGSIYGRDRMLLRRGMKPWGRGDPKATSAILNGVPLFHVTGCTNTFMGYSWQGFTMAFLRKWDKDAAAELMQREKITSFVGVPSQVNQLMDTPLAGRPFIQQISWGGAPAPSNIIANSHKLFPGALLAQGYGMTETSAAVVAFGADDYMMRPKSTGTTYPVNEIVIMDTSAEPERQCAVGVTGEVWVRGANVMKGYWKDPEETKKVLTRDGWLKTGDLGYVDEEGFLYLVDRGAW</sequence>
<evidence type="ECO:0000313" key="2">
    <source>
        <dbReference type="EMBL" id="KZV86854.1"/>
    </source>
</evidence>
<dbReference type="InParanoid" id="A0A165EG19"/>
<dbReference type="InterPro" id="IPR000873">
    <property type="entry name" value="AMP-dep_synth/lig_dom"/>
</dbReference>
<dbReference type="EMBL" id="KV426142">
    <property type="protein sequence ID" value="KZV86854.1"/>
    <property type="molecule type" value="Genomic_DNA"/>
</dbReference>
<dbReference type="PANTHER" id="PTHR24096">
    <property type="entry name" value="LONG-CHAIN-FATTY-ACID--COA LIGASE"/>
    <property type="match status" value="1"/>
</dbReference>
<dbReference type="InterPro" id="IPR042099">
    <property type="entry name" value="ANL_N_sf"/>
</dbReference>
<dbReference type="Proteomes" id="UP000077266">
    <property type="component" value="Unassembled WGS sequence"/>
</dbReference>
<dbReference type="AlphaFoldDB" id="A0A165EG19"/>
<dbReference type="Gene3D" id="3.40.50.12780">
    <property type="entry name" value="N-terminal domain of ligase-like"/>
    <property type="match status" value="1"/>
</dbReference>
<evidence type="ECO:0000313" key="3">
    <source>
        <dbReference type="Proteomes" id="UP000077266"/>
    </source>
</evidence>
<dbReference type="PROSITE" id="PS00455">
    <property type="entry name" value="AMP_BINDING"/>
    <property type="match status" value="1"/>
</dbReference>
<dbReference type="OrthoDB" id="10253115at2759"/>
<accession>A0A165EG19</accession>
<gene>
    <name evidence="2" type="ORF">EXIGLDRAFT_752566</name>
</gene>
<dbReference type="PANTHER" id="PTHR24096:SF393">
    <property type="entry name" value="LIGASE, PUTATIVE-RELATED"/>
    <property type="match status" value="1"/>
</dbReference>
<name>A0A165EG19_EXIGL</name>
<proteinExistence type="predicted"/>
<keyword evidence="3" id="KW-1185">Reference proteome</keyword>
<dbReference type="InterPro" id="IPR020845">
    <property type="entry name" value="AMP-binding_CS"/>
</dbReference>
<reference evidence="2 3" key="1">
    <citation type="journal article" date="2016" name="Mol. Biol. Evol.">
        <title>Comparative Genomics of Early-Diverging Mushroom-Forming Fungi Provides Insights into the Origins of Lignocellulose Decay Capabilities.</title>
        <authorList>
            <person name="Nagy L.G."/>
            <person name="Riley R."/>
            <person name="Tritt A."/>
            <person name="Adam C."/>
            <person name="Daum C."/>
            <person name="Floudas D."/>
            <person name="Sun H."/>
            <person name="Yadav J.S."/>
            <person name="Pangilinan J."/>
            <person name="Larsson K.H."/>
            <person name="Matsuura K."/>
            <person name="Barry K."/>
            <person name="Labutti K."/>
            <person name="Kuo R."/>
            <person name="Ohm R.A."/>
            <person name="Bhattacharya S.S."/>
            <person name="Shirouzu T."/>
            <person name="Yoshinaga Y."/>
            <person name="Martin F.M."/>
            <person name="Grigoriev I.V."/>
            <person name="Hibbett D.S."/>
        </authorList>
    </citation>
    <scope>NUCLEOTIDE SEQUENCE [LARGE SCALE GENOMIC DNA]</scope>
    <source>
        <strain evidence="2 3">HHB12029</strain>
    </source>
</reference>
<dbReference type="GO" id="GO:0016405">
    <property type="term" value="F:CoA-ligase activity"/>
    <property type="evidence" value="ECO:0007669"/>
    <property type="project" value="TreeGrafter"/>
</dbReference>
<dbReference type="SUPFAM" id="SSF56801">
    <property type="entry name" value="Acetyl-CoA synthetase-like"/>
    <property type="match status" value="1"/>
</dbReference>
<protein>
    <submittedName>
        <fullName evidence="2">Acetyl-CoA synthetase-like protein</fullName>
    </submittedName>
</protein>
<organism evidence="2 3">
    <name type="scientific">Exidia glandulosa HHB12029</name>
    <dbReference type="NCBI Taxonomy" id="1314781"/>
    <lineage>
        <taxon>Eukaryota</taxon>
        <taxon>Fungi</taxon>
        <taxon>Dikarya</taxon>
        <taxon>Basidiomycota</taxon>
        <taxon>Agaricomycotina</taxon>
        <taxon>Agaricomycetes</taxon>
        <taxon>Auriculariales</taxon>
        <taxon>Exidiaceae</taxon>
        <taxon>Exidia</taxon>
    </lineage>
</organism>
<dbReference type="GO" id="GO:0019748">
    <property type="term" value="P:secondary metabolic process"/>
    <property type="evidence" value="ECO:0007669"/>
    <property type="project" value="TreeGrafter"/>
</dbReference>
<evidence type="ECO:0000259" key="1">
    <source>
        <dbReference type="Pfam" id="PF00501"/>
    </source>
</evidence>
<feature type="domain" description="AMP-dependent synthetase/ligase" evidence="1">
    <location>
        <begin position="61"/>
        <end position="441"/>
    </location>
</feature>